<evidence type="ECO:0000313" key="1">
    <source>
        <dbReference type="EMBL" id="GBC98519.1"/>
    </source>
</evidence>
<evidence type="ECO:0008006" key="3">
    <source>
        <dbReference type="Google" id="ProtNLM"/>
    </source>
</evidence>
<dbReference type="EMBL" id="BEHT01000012">
    <property type="protein sequence ID" value="GBC98519.1"/>
    <property type="molecule type" value="Genomic_DNA"/>
</dbReference>
<name>A0A2H5XBF5_9BACT</name>
<dbReference type="Proteomes" id="UP000236173">
    <property type="component" value="Unassembled WGS sequence"/>
</dbReference>
<proteinExistence type="predicted"/>
<protein>
    <recommendedName>
        <fullName evidence="3">Transglutaminase-like domain-containing protein</fullName>
    </recommendedName>
</protein>
<dbReference type="SUPFAM" id="SSF54001">
    <property type="entry name" value="Cysteine proteinases"/>
    <property type="match status" value="1"/>
</dbReference>
<reference evidence="2" key="1">
    <citation type="submission" date="2017-09" db="EMBL/GenBank/DDBJ databases">
        <title>Metaegenomics of thermophilic ammonia-oxidizing enrichment culture.</title>
        <authorList>
            <person name="Kato S."/>
            <person name="Suzuki K."/>
        </authorList>
    </citation>
    <scope>NUCLEOTIDE SEQUENCE [LARGE SCALE GENOMIC DNA]</scope>
</reference>
<organism evidence="1 2">
    <name type="scientific">Candidatus Fervidibacter japonicus</name>
    <dbReference type="NCBI Taxonomy" id="2035412"/>
    <lineage>
        <taxon>Bacteria</taxon>
        <taxon>Candidatus Fervidibacterota</taxon>
        <taxon>Candidatus Fervidibacter</taxon>
    </lineage>
</organism>
<accession>A0A2H5XBF5</accession>
<comment type="caution">
    <text evidence="1">The sequence shown here is derived from an EMBL/GenBank/DDBJ whole genome shotgun (WGS) entry which is preliminary data.</text>
</comment>
<dbReference type="InterPro" id="IPR038765">
    <property type="entry name" value="Papain-like_cys_pep_sf"/>
</dbReference>
<gene>
    <name evidence="1" type="ORF">HRbin17_01032</name>
</gene>
<evidence type="ECO:0000313" key="2">
    <source>
        <dbReference type="Proteomes" id="UP000236173"/>
    </source>
</evidence>
<dbReference type="AlphaFoldDB" id="A0A2H5XBF5"/>
<sequence length="357" mass="41618">MLKEAETRCPLVDAASEPARFVAERYEEPKLWQLREQFRLDEVIAGTRSEFEQIVALGNWVADIIRSTAGRPPAPHEPKPPPFDAFYCLSLAPHYRLHCTHASIIFVQAATSLGFIARFTLTHHTAEFWSNEWGKWVFIDPKGSIAKGAGRGAIYFTHNGVPLSALEVRRFYYEGRWSELEVHPEDARIEGMPDYPDLFRRVAFLRRNNWFSEPYSPDYYDPNSPRHIFREAVWWTDEHTPPRLGCFNISQEHVFNFPVNFTQVALDYTDDLGVLQVTLYTFTPNFSHFLGRFNEGEWRRADHQFRWQLQPGDNALEVMAVNKFGRWGMPTRIVVHFDSQRCSRDDYRKIATGERVV</sequence>